<evidence type="ECO:0000256" key="2">
    <source>
        <dbReference type="ARBA" id="ARBA00023125"/>
    </source>
</evidence>
<evidence type="ECO:0000256" key="1">
    <source>
        <dbReference type="ARBA" id="ARBA00023015"/>
    </source>
</evidence>
<proteinExistence type="predicted"/>
<evidence type="ECO:0000259" key="4">
    <source>
        <dbReference type="PROSITE" id="PS50995"/>
    </source>
</evidence>
<keyword evidence="6" id="KW-1185">Reference proteome</keyword>
<dbReference type="InterPro" id="IPR036390">
    <property type="entry name" value="WH_DNA-bd_sf"/>
</dbReference>
<dbReference type="PRINTS" id="PR00598">
    <property type="entry name" value="HTHMARR"/>
</dbReference>
<dbReference type="SUPFAM" id="SSF46785">
    <property type="entry name" value="Winged helix' DNA-binding domain"/>
    <property type="match status" value="1"/>
</dbReference>
<dbReference type="PANTHER" id="PTHR33164:SF95">
    <property type="entry name" value="TRANSCRIPTIONAL REGULATOR"/>
    <property type="match status" value="1"/>
</dbReference>
<name>A0ABS0S7I3_9HYPH</name>
<sequence>MYMSSKMPGHLIRRLHQLSTQIFMTRMREAGFDLTPVQYAALDALRHRPGTDQAGLAQAIGKDKATVGSVADRLEQKGLVTREASPSDRRALKLALTPEGKELLEKAFPIVEHIQIEMLPGLNDKEFQQFIELATKAARAAGVVAED</sequence>
<dbReference type="Pfam" id="PF12802">
    <property type="entry name" value="MarR_2"/>
    <property type="match status" value="1"/>
</dbReference>
<dbReference type="SMART" id="SM00347">
    <property type="entry name" value="HTH_MARR"/>
    <property type="match status" value="1"/>
</dbReference>
<keyword evidence="2" id="KW-0238">DNA-binding</keyword>
<comment type="caution">
    <text evidence="5">The sequence shown here is derived from an EMBL/GenBank/DDBJ whole genome shotgun (WGS) entry which is preliminary data.</text>
</comment>
<dbReference type="InterPro" id="IPR000835">
    <property type="entry name" value="HTH_MarR-typ"/>
</dbReference>
<evidence type="ECO:0000313" key="5">
    <source>
        <dbReference type="EMBL" id="MBI1619222.1"/>
    </source>
</evidence>
<dbReference type="InterPro" id="IPR023187">
    <property type="entry name" value="Tscrpt_reg_MarR-type_CS"/>
</dbReference>
<dbReference type="PROSITE" id="PS50995">
    <property type="entry name" value="HTH_MARR_2"/>
    <property type="match status" value="1"/>
</dbReference>
<keyword evidence="3" id="KW-0804">Transcription</keyword>
<reference evidence="5 6" key="1">
    <citation type="submission" date="2020-10" db="EMBL/GenBank/DDBJ databases">
        <title>Aquamicrobium zhengzhouensis sp. nov., a exopolysaccharide producing bacterium isolated from farmland soil.</title>
        <authorList>
            <person name="Wang X."/>
        </authorList>
    </citation>
    <scope>NUCLEOTIDE SEQUENCE [LARGE SCALE GENOMIC DNA]</scope>
    <source>
        <strain evidence="6">cd-1</strain>
    </source>
</reference>
<dbReference type="PANTHER" id="PTHR33164">
    <property type="entry name" value="TRANSCRIPTIONAL REGULATOR, MARR FAMILY"/>
    <property type="match status" value="1"/>
</dbReference>
<accession>A0ABS0S7I3</accession>
<keyword evidence="1" id="KW-0805">Transcription regulation</keyword>
<dbReference type="PROSITE" id="PS01117">
    <property type="entry name" value="HTH_MARR_1"/>
    <property type="match status" value="1"/>
</dbReference>
<protein>
    <submittedName>
        <fullName evidence="5">MarR family transcriptional regulator</fullName>
    </submittedName>
</protein>
<dbReference type="InterPro" id="IPR039422">
    <property type="entry name" value="MarR/SlyA-like"/>
</dbReference>
<gene>
    <name evidence="5" type="ORF">IOD40_00900</name>
</gene>
<feature type="domain" description="HTH marR-type" evidence="4">
    <location>
        <begin position="8"/>
        <end position="139"/>
    </location>
</feature>
<dbReference type="EMBL" id="JADGMQ010000001">
    <property type="protein sequence ID" value="MBI1619222.1"/>
    <property type="molecule type" value="Genomic_DNA"/>
</dbReference>
<dbReference type="Proteomes" id="UP000601789">
    <property type="component" value="Unassembled WGS sequence"/>
</dbReference>
<evidence type="ECO:0000313" key="6">
    <source>
        <dbReference type="Proteomes" id="UP000601789"/>
    </source>
</evidence>
<dbReference type="InterPro" id="IPR036388">
    <property type="entry name" value="WH-like_DNA-bd_sf"/>
</dbReference>
<dbReference type="Gene3D" id="1.10.10.10">
    <property type="entry name" value="Winged helix-like DNA-binding domain superfamily/Winged helix DNA-binding domain"/>
    <property type="match status" value="1"/>
</dbReference>
<organism evidence="5 6">
    <name type="scientific">Aquamicrobium zhengzhouense</name>
    <dbReference type="NCBI Taxonomy" id="2781738"/>
    <lineage>
        <taxon>Bacteria</taxon>
        <taxon>Pseudomonadati</taxon>
        <taxon>Pseudomonadota</taxon>
        <taxon>Alphaproteobacteria</taxon>
        <taxon>Hyphomicrobiales</taxon>
        <taxon>Phyllobacteriaceae</taxon>
        <taxon>Aquamicrobium</taxon>
    </lineage>
</organism>
<evidence type="ECO:0000256" key="3">
    <source>
        <dbReference type="ARBA" id="ARBA00023163"/>
    </source>
</evidence>